<dbReference type="AlphaFoldDB" id="A0A6M2CU45"/>
<evidence type="ECO:0000313" key="1">
    <source>
        <dbReference type="EMBL" id="NOV36911.1"/>
    </source>
</evidence>
<sequence length="145" mass="16543">MADSLAGVSLIGPIIPVLSNTAYVTALRFRNTCLRCGIGNLDKFKDLEHLRYCWNKQGCVFRQLEVSDTRLRCTVPQLNYDLKKARLKASPLCIFCNEIETIEHFFLFCRRYSYQRKKFLEAPLDNLGIQVNVPVLLSFGGTSFG</sequence>
<accession>A0A6M2CU45</accession>
<dbReference type="EMBL" id="GHWJ01004174">
    <property type="protein sequence ID" value="NOV36911.1"/>
    <property type="molecule type" value="Transcribed_RNA"/>
</dbReference>
<organism evidence="1">
    <name type="scientific">Rhipicephalus microplus</name>
    <name type="common">Cattle tick</name>
    <name type="synonym">Boophilus microplus</name>
    <dbReference type="NCBI Taxonomy" id="6941"/>
    <lineage>
        <taxon>Eukaryota</taxon>
        <taxon>Metazoa</taxon>
        <taxon>Ecdysozoa</taxon>
        <taxon>Arthropoda</taxon>
        <taxon>Chelicerata</taxon>
        <taxon>Arachnida</taxon>
        <taxon>Acari</taxon>
        <taxon>Parasitiformes</taxon>
        <taxon>Ixodida</taxon>
        <taxon>Ixodoidea</taxon>
        <taxon>Ixodidae</taxon>
        <taxon>Rhipicephalinae</taxon>
        <taxon>Rhipicephalus</taxon>
        <taxon>Boophilus</taxon>
    </lineage>
</organism>
<protein>
    <submittedName>
        <fullName evidence="1">Putative tick transposon</fullName>
    </submittedName>
</protein>
<reference evidence="1" key="1">
    <citation type="submission" date="2019-09" db="EMBL/GenBank/DDBJ databases">
        <title>Organ-specific transcriptomic study of the physiology of the cattle tick, Rhipicephalus microplus.</title>
        <authorList>
            <person name="Tirloni L."/>
            <person name="Braz G."/>
            <person name="Gandara A.C.P."/>
            <person name="Sabadin G.A."/>
            <person name="da Silva R.M."/>
            <person name="Guizzo M.G."/>
            <person name="Machado J.A."/>
            <person name="Costa E.P."/>
            <person name="Gomes H.F."/>
            <person name="Moraes J."/>
            <person name="Mota M.B.S."/>
            <person name="Mesquita R.D."/>
            <person name="Alvarenga P.H."/>
            <person name="Alves F."/>
            <person name="Seixas A."/>
            <person name="da Fonseca R.N."/>
            <person name="Fogaca A."/>
            <person name="Logullo C."/>
            <person name="Tanaka A."/>
            <person name="Daffre S."/>
            <person name="Termignoni C."/>
            <person name="Vaz I.S.Jr."/>
            <person name="Oliveira P.L."/>
            <person name="Ribeiro J.M."/>
        </authorList>
    </citation>
    <scope>NUCLEOTIDE SEQUENCE</scope>
    <source>
        <strain evidence="1">Porto Alegre</strain>
    </source>
</reference>
<name>A0A6M2CU45_RHIMP</name>
<proteinExistence type="predicted"/>